<dbReference type="Pfam" id="PF08238">
    <property type="entry name" value="Sel1"/>
    <property type="match status" value="3"/>
</dbReference>
<keyword evidence="1" id="KW-0812">Transmembrane</keyword>
<dbReference type="SMART" id="SM00671">
    <property type="entry name" value="SEL1"/>
    <property type="match status" value="2"/>
</dbReference>
<evidence type="ECO:0000313" key="2">
    <source>
        <dbReference type="EMBL" id="SDU31034.1"/>
    </source>
</evidence>
<protein>
    <submittedName>
        <fullName evidence="2">Sel1 repeat-containing protein</fullName>
    </submittedName>
</protein>
<dbReference type="Gene3D" id="1.25.40.10">
    <property type="entry name" value="Tetratricopeptide repeat domain"/>
    <property type="match status" value="1"/>
</dbReference>
<reference evidence="3" key="1">
    <citation type="submission" date="2016-10" db="EMBL/GenBank/DDBJ databases">
        <authorList>
            <person name="Varghese N."/>
            <person name="Submissions S."/>
        </authorList>
    </citation>
    <scope>NUCLEOTIDE SEQUENCE [LARGE SCALE GENOMIC DNA]</scope>
    <source>
        <strain evidence="3">CCTCC 2012022</strain>
    </source>
</reference>
<proteinExistence type="predicted"/>
<gene>
    <name evidence="2" type="ORF">SAMN05216580_2322</name>
</gene>
<dbReference type="Proteomes" id="UP000243063">
    <property type="component" value="Chromosome I"/>
</dbReference>
<feature type="transmembrane region" description="Helical" evidence="1">
    <location>
        <begin position="60"/>
        <end position="92"/>
    </location>
</feature>
<feature type="transmembrane region" description="Helical" evidence="1">
    <location>
        <begin position="7"/>
        <end position="40"/>
    </location>
</feature>
<dbReference type="InterPro" id="IPR011990">
    <property type="entry name" value="TPR-like_helical_dom_sf"/>
</dbReference>
<dbReference type="InterPro" id="IPR006597">
    <property type="entry name" value="Sel1-like"/>
</dbReference>
<keyword evidence="1" id="KW-0472">Membrane</keyword>
<accession>A0A1H2HGR6</accession>
<organism evidence="2 3">
    <name type="scientific">Geopseudomonas guangdongensis</name>
    <dbReference type="NCBI Taxonomy" id="1245526"/>
    <lineage>
        <taxon>Bacteria</taxon>
        <taxon>Pseudomonadati</taxon>
        <taxon>Pseudomonadota</taxon>
        <taxon>Gammaproteobacteria</taxon>
        <taxon>Pseudomonadales</taxon>
        <taxon>Pseudomonadaceae</taxon>
        <taxon>Geopseudomonas</taxon>
    </lineage>
</organism>
<keyword evidence="3" id="KW-1185">Reference proteome</keyword>
<keyword evidence="1" id="KW-1133">Transmembrane helix</keyword>
<dbReference type="AlphaFoldDB" id="A0A1H2HGR6"/>
<evidence type="ECO:0000313" key="3">
    <source>
        <dbReference type="Proteomes" id="UP000243063"/>
    </source>
</evidence>
<dbReference type="EMBL" id="LT629780">
    <property type="protein sequence ID" value="SDU31034.1"/>
    <property type="molecule type" value="Genomic_DNA"/>
</dbReference>
<name>A0A1H2HGR6_9GAMM</name>
<dbReference type="SUPFAM" id="SSF81901">
    <property type="entry name" value="HCP-like"/>
    <property type="match status" value="1"/>
</dbReference>
<evidence type="ECO:0000256" key="1">
    <source>
        <dbReference type="SAM" id="Phobius"/>
    </source>
</evidence>
<sequence length="368" mass="40502">MERSGDGIFAILSMFSAISSVGIAAVVVFIYQVVAVISVWRATAKPGVSFWTKVFCRYALILNLMIAAVALRFGAGGIIFGGILYLAFWFFWGKGRTGVQSPRAERVLPAEMPKTVKEKIDSVASGGIDLAGFSRNNAGEPRLADYVQRVTPSASMKKRVHIAPDIPAGKLASAIGSRHFKAGLKNQQPFMLLDDSGRFDGKHGLLVTDEFFDFSFPGIEAVTFSYSFHSDGFDVKGQSVYRGGRKCAEFSNFKGDDLAKIFGVFNEFFADRDAWWRKSAEKGDRNAQFKLASSLVGNKEESMHWLRKAAEQGHPIAQGNLGTYLTSSDPEEAFLWLSRSAAQGNEHSQRRLAGKEFDSYRNKTGITI</sequence>
<dbReference type="STRING" id="1245526.SAMN05216580_2322"/>